<gene>
    <name evidence="8" type="ORF">SAMN04487944_11730</name>
</gene>
<evidence type="ECO:0000256" key="2">
    <source>
        <dbReference type="ARBA" id="ARBA00005779"/>
    </source>
</evidence>
<dbReference type="PANTHER" id="PTHR40043">
    <property type="entry name" value="UPF0719 INNER MEMBRANE PROTEIN YJFL"/>
    <property type="match status" value="1"/>
</dbReference>
<evidence type="ECO:0000256" key="6">
    <source>
        <dbReference type="ARBA" id="ARBA00023136"/>
    </source>
</evidence>
<protein>
    <submittedName>
        <fullName evidence="8">Putative membrane protein</fullName>
    </submittedName>
</protein>
<dbReference type="InterPro" id="IPR007140">
    <property type="entry name" value="DUF350"/>
</dbReference>
<feature type="transmembrane region" description="Helical" evidence="7">
    <location>
        <begin position="6"/>
        <end position="28"/>
    </location>
</feature>
<keyword evidence="3" id="KW-1003">Cell membrane</keyword>
<feature type="transmembrane region" description="Helical" evidence="7">
    <location>
        <begin position="49"/>
        <end position="68"/>
    </location>
</feature>
<evidence type="ECO:0000256" key="7">
    <source>
        <dbReference type="SAM" id="Phobius"/>
    </source>
</evidence>
<name>A0A1H9UD53_9BACI</name>
<reference evidence="8 9" key="1">
    <citation type="submission" date="2016-10" db="EMBL/GenBank/DDBJ databases">
        <authorList>
            <person name="de Groot N.N."/>
        </authorList>
    </citation>
    <scope>NUCLEOTIDE SEQUENCE [LARGE SCALE GENOMIC DNA]</scope>
    <source>
        <strain evidence="8 9">CGMCC 1.7727</strain>
    </source>
</reference>
<dbReference type="GO" id="GO:0005886">
    <property type="term" value="C:plasma membrane"/>
    <property type="evidence" value="ECO:0007669"/>
    <property type="project" value="UniProtKB-SubCell"/>
</dbReference>
<dbReference type="Proteomes" id="UP000199687">
    <property type="component" value="Unassembled WGS sequence"/>
</dbReference>
<dbReference type="OrthoDB" id="2678278at2"/>
<comment type="subcellular location">
    <subcellularLocation>
        <location evidence="1">Cell membrane</location>
        <topology evidence="1">Multi-pass membrane protein</topology>
    </subcellularLocation>
</comment>
<keyword evidence="9" id="KW-1185">Reference proteome</keyword>
<sequence length="131" mass="14529">MDAFISTFIYFIAAIIIVLIGLVIFEWLTTKYKDWDEIKKGNQAIALSIAGKIIGICIILAFAIYNSITVWETLIWGAYGVILQMIAYLIFELVTRKFSVEEQLKEKNIAVGIISFGVSVGLAFVIGASIT</sequence>
<evidence type="ECO:0000313" key="9">
    <source>
        <dbReference type="Proteomes" id="UP000199687"/>
    </source>
</evidence>
<feature type="transmembrane region" description="Helical" evidence="7">
    <location>
        <begin position="74"/>
        <end position="95"/>
    </location>
</feature>
<dbReference type="EMBL" id="FOGL01000017">
    <property type="protein sequence ID" value="SES07385.1"/>
    <property type="molecule type" value="Genomic_DNA"/>
</dbReference>
<accession>A0A1H9UD53</accession>
<evidence type="ECO:0000256" key="5">
    <source>
        <dbReference type="ARBA" id="ARBA00022989"/>
    </source>
</evidence>
<evidence type="ECO:0000256" key="3">
    <source>
        <dbReference type="ARBA" id="ARBA00022475"/>
    </source>
</evidence>
<feature type="transmembrane region" description="Helical" evidence="7">
    <location>
        <begin position="107"/>
        <end position="130"/>
    </location>
</feature>
<dbReference type="AlphaFoldDB" id="A0A1H9UD53"/>
<dbReference type="PANTHER" id="PTHR40043:SF1">
    <property type="entry name" value="UPF0719 INNER MEMBRANE PROTEIN YJFL"/>
    <property type="match status" value="1"/>
</dbReference>
<comment type="similarity">
    <text evidence="2">Belongs to the UPF0719 family.</text>
</comment>
<keyword evidence="5 7" id="KW-1133">Transmembrane helix</keyword>
<dbReference type="Pfam" id="PF03994">
    <property type="entry name" value="DUF350"/>
    <property type="match status" value="1"/>
</dbReference>
<keyword evidence="4 7" id="KW-0812">Transmembrane</keyword>
<dbReference type="RefSeq" id="WP_089742671.1">
    <property type="nucleotide sequence ID" value="NZ_FOGL01000017.1"/>
</dbReference>
<dbReference type="STRING" id="531814.SAMN04487944_11730"/>
<evidence type="ECO:0000256" key="4">
    <source>
        <dbReference type="ARBA" id="ARBA00022692"/>
    </source>
</evidence>
<proteinExistence type="inferred from homology"/>
<evidence type="ECO:0000313" key="8">
    <source>
        <dbReference type="EMBL" id="SES07385.1"/>
    </source>
</evidence>
<evidence type="ECO:0000256" key="1">
    <source>
        <dbReference type="ARBA" id="ARBA00004651"/>
    </source>
</evidence>
<organism evidence="8 9">
    <name type="scientific">Gracilibacillus ureilyticus</name>
    <dbReference type="NCBI Taxonomy" id="531814"/>
    <lineage>
        <taxon>Bacteria</taxon>
        <taxon>Bacillati</taxon>
        <taxon>Bacillota</taxon>
        <taxon>Bacilli</taxon>
        <taxon>Bacillales</taxon>
        <taxon>Bacillaceae</taxon>
        <taxon>Gracilibacillus</taxon>
    </lineage>
</organism>
<keyword evidence="6 7" id="KW-0472">Membrane</keyword>